<proteinExistence type="inferred from homology"/>
<evidence type="ECO:0000256" key="3">
    <source>
        <dbReference type="ARBA" id="ARBA00022777"/>
    </source>
</evidence>
<dbReference type="KEGG" id="lenr:94168368"/>
<dbReference type="Pfam" id="PF03770">
    <property type="entry name" value="IPK"/>
    <property type="match status" value="1"/>
</dbReference>
<comment type="caution">
    <text evidence="5">The sequence shown here is derived from an EMBL/GenBank/DDBJ whole genome shotgun (WGS) entry which is preliminary data.</text>
</comment>
<dbReference type="SUPFAM" id="SSF56104">
    <property type="entry name" value="SAICAR synthase-like"/>
    <property type="match status" value="1"/>
</dbReference>
<dbReference type="GO" id="GO:0032958">
    <property type="term" value="P:inositol phosphate biosynthetic process"/>
    <property type="evidence" value="ECO:0007669"/>
    <property type="project" value="InterPro"/>
</dbReference>
<organism evidence="5 6">
    <name type="scientific">Leishmania enriettii</name>
    <dbReference type="NCBI Taxonomy" id="5663"/>
    <lineage>
        <taxon>Eukaryota</taxon>
        <taxon>Discoba</taxon>
        <taxon>Euglenozoa</taxon>
        <taxon>Kinetoplastea</taxon>
        <taxon>Metakinetoplastina</taxon>
        <taxon>Trypanosomatida</taxon>
        <taxon>Trypanosomatidae</taxon>
        <taxon>Leishmaniinae</taxon>
        <taxon>Leishmania</taxon>
    </lineage>
</organism>
<comment type="similarity">
    <text evidence="1 4">Belongs to the inositol phosphokinase (IPK) family.</text>
</comment>
<dbReference type="Gene3D" id="3.30.470.160">
    <property type="entry name" value="Inositol polyphosphate kinase"/>
    <property type="match status" value="1"/>
</dbReference>
<evidence type="ECO:0000256" key="2">
    <source>
        <dbReference type="ARBA" id="ARBA00022679"/>
    </source>
</evidence>
<sequence length="375" mass="41660">MVEDAPVLFEAVGGHRLSIFYGEKTRDGLSTIRKTTTAWEIMYYLAMELAKEDMLAQRPTTAQPDADGARGKFIRAAGKLAEFTPALFSIRFPEKCVSKSTAVRPYMEHVNEWIILEAGSPARSVVLAPLFNELFDGAEQLKSFDAEYDTAAWGIGLIDETSGMQKPCVMDIKVGFIRHSPLTPTDKIERMVKKERDSLMRDTALRICGLRRYVRASTGTEGVTDTLQCESYGKAIGYAMSGVHELSSCLKMFLSIGEPIAETKQDGRLAVHSKMMGAATATERTHMEQRVSQIRAELKLLIDFFEGTPDGAFLLQHMAFVSTSLLLLYDAGASPATARLRFIDFARSTWRRFNFGESTVGFVQGLKNLDAYLSL</sequence>
<dbReference type="PANTHER" id="PTHR12400:SF21">
    <property type="entry name" value="KINASE"/>
    <property type="match status" value="1"/>
</dbReference>
<dbReference type="GO" id="GO:0046854">
    <property type="term" value="P:phosphatidylinositol phosphate biosynthetic process"/>
    <property type="evidence" value="ECO:0007669"/>
    <property type="project" value="TreeGrafter"/>
</dbReference>
<keyword evidence="3 4" id="KW-0418">Kinase</keyword>
<accession>A0A836G8J7</accession>
<dbReference type="EMBL" id="JAFHKP010000035">
    <property type="protein sequence ID" value="KAG5467439.1"/>
    <property type="molecule type" value="Genomic_DNA"/>
</dbReference>
<evidence type="ECO:0000313" key="6">
    <source>
        <dbReference type="Proteomes" id="UP000674179"/>
    </source>
</evidence>
<keyword evidence="6" id="KW-1185">Reference proteome</keyword>
<dbReference type="GO" id="GO:0000828">
    <property type="term" value="F:inositol hexakisphosphate kinase activity"/>
    <property type="evidence" value="ECO:0007669"/>
    <property type="project" value="TreeGrafter"/>
</dbReference>
<dbReference type="OrthoDB" id="2573163at2759"/>
<dbReference type="EC" id="2.7.-.-" evidence="4"/>
<dbReference type="AlphaFoldDB" id="A0A836G8J7"/>
<dbReference type="PANTHER" id="PTHR12400">
    <property type="entry name" value="INOSITOL POLYPHOSPHATE KINASE"/>
    <property type="match status" value="1"/>
</dbReference>
<evidence type="ECO:0000313" key="5">
    <source>
        <dbReference type="EMBL" id="KAG5467439.1"/>
    </source>
</evidence>
<gene>
    <name evidence="5" type="ORF">CUR178_01082</name>
</gene>
<dbReference type="GO" id="GO:0005634">
    <property type="term" value="C:nucleus"/>
    <property type="evidence" value="ECO:0007669"/>
    <property type="project" value="TreeGrafter"/>
</dbReference>
<evidence type="ECO:0000256" key="4">
    <source>
        <dbReference type="RuleBase" id="RU363090"/>
    </source>
</evidence>
<dbReference type="GO" id="GO:0005737">
    <property type="term" value="C:cytoplasm"/>
    <property type="evidence" value="ECO:0007669"/>
    <property type="project" value="TreeGrafter"/>
</dbReference>
<dbReference type="Proteomes" id="UP000674179">
    <property type="component" value="Chromosome 35"/>
</dbReference>
<dbReference type="RefSeq" id="XP_067688961.1">
    <property type="nucleotide sequence ID" value="XM_067832858.1"/>
</dbReference>
<evidence type="ECO:0000256" key="1">
    <source>
        <dbReference type="ARBA" id="ARBA00007374"/>
    </source>
</evidence>
<dbReference type="InterPro" id="IPR005522">
    <property type="entry name" value="IPK"/>
</dbReference>
<reference evidence="5 6" key="1">
    <citation type="submission" date="2021-02" db="EMBL/GenBank/DDBJ databases">
        <title>Leishmania (Mundinia) enrietti genome sequencing and assembly.</title>
        <authorList>
            <person name="Almutairi H."/>
            <person name="Gatherer D."/>
        </authorList>
    </citation>
    <scope>NUCLEOTIDE SEQUENCE [LARGE SCALE GENOMIC DNA]</scope>
    <source>
        <strain evidence="5">CUR178</strain>
    </source>
</reference>
<keyword evidence="2 4" id="KW-0808">Transferase</keyword>
<protein>
    <recommendedName>
        <fullName evidence="4">Kinase</fullName>
        <ecNumber evidence="4">2.7.-.-</ecNumber>
    </recommendedName>
</protein>
<dbReference type="GeneID" id="94168368"/>
<name>A0A836G8J7_LEIEN</name>
<dbReference type="InterPro" id="IPR038286">
    <property type="entry name" value="IPK_sf"/>
</dbReference>